<evidence type="ECO:0000256" key="7">
    <source>
        <dbReference type="ARBA" id="ARBA00023002"/>
    </source>
</evidence>
<dbReference type="InterPro" id="IPR017972">
    <property type="entry name" value="Cyt_P450_CS"/>
</dbReference>
<keyword evidence="5 10" id="KW-0349">Heme</keyword>
<keyword evidence="9 11" id="KW-0503">Monooxygenase</keyword>
<evidence type="ECO:0000313" key="13">
    <source>
        <dbReference type="Proteomes" id="UP000028045"/>
    </source>
</evidence>
<dbReference type="GO" id="GO:0004497">
    <property type="term" value="F:monooxygenase activity"/>
    <property type="evidence" value="ECO:0007669"/>
    <property type="project" value="UniProtKB-KW"/>
</dbReference>
<dbReference type="PANTHER" id="PTHR24305">
    <property type="entry name" value="CYTOCHROME P450"/>
    <property type="match status" value="1"/>
</dbReference>
<dbReference type="GO" id="GO:0016705">
    <property type="term" value="F:oxidoreductase activity, acting on paired donors, with incorporation or reduction of molecular oxygen"/>
    <property type="evidence" value="ECO:0007669"/>
    <property type="project" value="InterPro"/>
</dbReference>
<dbReference type="InterPro" id="IPR001128">
    <property type="entry name" value="Cyt_P450"/>
</dbReference>
<keyword evidence="13" id="KW-1185">Reference proteome</keyword>
<proteinExistence type="inferred from homology"/>
<dbReference type="InterPro" id="IPR036396">
    <property type="entry name" value="Cyt_P450_sf"/>
</dbReference>
<dbReference type="EMBL" id="KL648338">
    <property type="protein sequence ID" value="KEY71246.1"/>
    <property type="molecule type" value="Genomic_DNA"/>
</dbReference>
<accession>A0A084B117</accession>
<reference evidence="12 13" key="1">
    <citation type="journal article" date="2014" name="BMC Genomics">
        <title>Comparative genome sequencing reveals chemotype-specific gene clusters in the toxigenic black mold Stachybotrys.</title>
        <authorList>
            <person name="Semeiks J."/>
            <person name="Borek D."/>
            <person name="Otwinowski Z."/>
            <person name="Grishin N.V."/>
        </authorList>
    </citation>
    <scope>NUCLEOTIDE SEQUENCE [LARGE SCALE GENOMIC DNA]</scope>
    <source>
        <strain evidence="13">CBS 109288 / IBT 7711</strain>
    </source>
</reference>
<dbReference type="GO" id="GO:0020037">
    <property type="term" value="F:heme binding"/>
    <property type="evidence" value="ECO:0007669"/>
    <property type="project" value="InterPro"/>
</dbReference>
<comment type="pathway">
    <text evidence="2">Mycotoxin biosynthesis.</text>
</comment>
<evidence type="ECO:0000256" key="4">
    <source>
        <dbReference type="ARBA" id="ARBA00010617"/>
    </source>
</evidence>
<evidence type="ECO:0000256" key="10">
    <source>
        <dbReference type="PIRSR" id="PIRSR602403-1"/>
    </source>
</evidence>
<evidence type="ECO:0000256" key="3">
    <source>
        <dbReference type="ARBA" id="ARBA00005179"/>
    </source>
</evidence>
<dbReference type="Gene3D" id="1.10.630.10">
    <property type="entry name" value="Cytochrome P450"/>
    <property type="match status" value="1"/>
</dbReference>
<dbReference type="PRINTS" id="PR00385">
    <property type="entry name" value="P450"/>
</dbReference>
<dbReference type="InterPro" id="IPR002403">
    <property type="entry name" value="Cyt_P450_E_grp-IV"/>
</dbReference>
<keyword evidence="6 10" id="KW-0479">Metal-binding</keyword>
<dbReference type="PANTHER" id="PTHR24305:SF175">
    <property type="entry name" value="CYTOCHROME P450 MONOOXYGENASE PKFB"/>
    <property type="match status" value="1"/>
</dbReference>
<keyword evidence="8 10" id="KW-0408">Iron</keyword>
<evidence type="ECO:0000313" key="12">
    <source>
        <dbReference type="EMBL" id="KEY71246.1"/>
    </source>
</evidence>
<dbReference type="Proteomes" id="UP000028045">
    <property type="component" value="Unassembled WGS sequence"/>
</dbReference>
<protein>
    <submittedName>
        <fullName evidence="12">Uncharacterized protein</fullName>
    </submittedName>
</protein>
<comment type="similarity">
    <text evidence="4 11">Belongs to the cytochrome P450 family.</text>
</comment>
<dbReference type="GO" id="GO:0005506">
    <property type="term" value="F:iron ion binding"/>
    <property type="evidence" value="ECO:0007669"/>
    <property type="project" value="InterPro"/>
</dbReference>
<dbReference type="AlphaFoldDB" id="A0A084B117"/>
<feature type="binding site" description="axial binding residue" evidence="10">
    <location>
        <position position="452"/>
    </location>
    <ligand>
        <name>heme</name>
        <dbReference type="ChEBI" id="CHEBI:30413"/>
    </ligand>
    <ligandPart>
        <name>Fe</name>
        <dbReference type="ChEBI" id="CHEBI:18248"/>
    </ligandPart>
</feature>
<keyword evidence="7 11" id="KW-0560">Oxidoreductase</keyword>
<comment type="pathway">
    <text evidence="3">Secondary metabolite biosynthesis.</text>
</comment>
<dbReference type="OrthoDB" id="3934656at2759"/>
<name>A0A084B117_STACB</name>
<evidence type="ECO:0000256" key="9">
    <source>
        <dbReference type="ARBA" id="ARBA00023033"/>
    </source>
</evidence>
<evidence type="ECO:0000256" key="1">
    <source>
        <dbReference type="ARBA" id="ARBA00001971"/>
    </source>
</evidence>
<organism evidence="12 13">
    <name type="scientific">Stachybotrys chartarum (strain CBS 109288 / IBT 7711)</name>
    <name type="common">Toxic black mold</name>
    <name type="synonym">Stilbospora chartarum</name>
    <dbReference type="NCBI Taxonomy" id="1280523"/>
    <lineage>
        <taxon>Eukaryota</taxon>
        <taxon>Fungi</taxon>
        <taxon>Dikarya</taxon>
        <taxon>Ascomycota</taxon>
        <taxon>Pezizomycotina</taxon>
        <taxon>Sordariomycetes</taxon>
        <taxon>Hypocreomycetidae</taxon>
        <taxon>Hypocreales</taxon>
        <taxon>Stachybotryaceae</taxon>
        <taxon>Stachybotrys</taxon>
    </lineage>
</organism>
<evidence type="ECO:0000256" key="2">
    <source>
        <dbReference type="ARBA" id="ARBA00004685"/>
    </source>
</evidence>
<sequence>MDRLTLAYATFALLSAASGVYVFRTYYKLRRIPGPFWAKFSNLQRLLWVKTGHSHDIYMREHATHGSFVRVGPNVVSISDPAAIPAVYPMRPGFPKSPFYTAFMVYTRKGNLPAIFNTQDENLHKQLKSPIASLYSLTNVVNFEKSIDEVMDILFEQLDKRFVSSRAVFDLGDWLQYFAFEVMGTMTFSSRYGFLESGQDINGMLDAIWNFMLTVGPMTQSPWLDKILHKNDLAFMLTPHSGSPILQVTMDRVLERQRQRAIDSESGKPVDKYSRDLLDRFLQLHAANPQLPPWSVTAWTFSNVIAGSDSTAVVMRTAIFHLLAHEESLQRLRSELLTEEQKGNISRPYPRWNEVKDLPYLDACVNEAVRLHPPFCLPLERVVPEGGVSICGQFFEEGTILGMNPYVVNRHKPTFGEDVEEWRPERWLGLSEDHRRKLEQAIMTFGAGRRVCLGKYVALLEIKKIIPALLLNYEFDLVDPKAYEVENSYFFRQKGINVRVASRSNGI</sequence>
<dbReference type="SUPFAM" id="SSF48264">
    <property type="entry name" value="Cytochrome P450"/>
    <property type="match status" value="1"/>
</dbReference>
<dbReference type="PROSITE" id="PS00086">
    <property type="entry name" value="CYTOCHROME_P450"/>
    <property type="match status" value="1"/>
</dbReference>
<comment type="cofactor">
    <cofactor evidence="1 10">
        <name>heme</name>
        <dbReference type="ChEBI" id="CHEBI:30413"/>
    </cofactor>
</comment>
<dbReference type="HOGENOM" id="CLU_001570_14_0_1"/>
<evidence type="ECO:0000256" key="6">
    <source>
        <dbReference type="ARBA" id="ARBA00022723"/>
    </source>
</evidence>
<evidence type="ECO:0000256" key="5">
    <source>
        <dbReference type="ARBA" id="ARBA00022617"/>
    </source>
</evidence>
<gene>
    <name evidence="12" type="ORF">S7711_02353</name>
</gene>
<evidence type="ECO:0000256" key="8">
    <source>
        <dbReference type="ARBA" id="ARBA00023004"/>
    </source>
</evidence>
<dbReference type="CDD" id="cd11060">
    <property type="entry name" value="CYP57A1-like"/>
    <property type="match status" value="1"/>
</dbReference>
<dbReference type="Pfam" id="PF00067">
    <property type="entry name" value="p450"/>
    <property type="match status" value="1"/>
</dbReference>
<dbReference type="InterPro" id="IPR050121">
    <property type="entry name" value="Cytochrome_P450_monoxygenase"/>
</dbReference>
<evidence type="ECO:0000256" key="11">
    <source>
        <dbReference type="RuleBase" id="RU000461"/>
    </source>
</evidence>
<dbReference type="PRINTS" id="PR00465">
    <property type="entry name" value="EP450IV"/>
</dbReference>